<dbReference type="PROSITE" id="PS50297">
    <property type="entry name" value="ANK_REP_REGION"/>
    <property type="match status" value="1"/>
</dbReference>
<dbReference type="InterPro" id="IPR002110">
    <property type="entry name" value="Ankyrin_rpt"/>
</dbReference>
<dbReference type="VEuPathDB" id="FungiDB:ASPWEDRAFT_38639"/>
<evidence type="ECO:0000256" key="1">
    <source>
        <dbReference type="ARBA" id="ARBA00022737"/>
    </source>
</evidence>
<proteinExistence type="predicted"/>
<dbReference type="AlphaFoldDB" id="A0A1L9RPY9"/>
<name>A0A1L9RPY9_ASPWE</name>
<dbReference type="EMBL" id="KV878211">
    <property type="protein sequence ID" value="OJJ36999.1"/>
    <property type="molecule type" value="Genomic_DNA"/>
</dbReference>
<protein>
    <submittedName>
        <fullName evidence="4">Uncharacterized protein</fullName>
    </submittedName>
</protein>
<gene>
    <name evidence="4" type="ORF">ASPWEDRAFT_38639</name>
</gene>
<evidence type="ECO:0000256" key="2">
    <source>
        <dbReference type="ARBA" id="ARBA00023043"/>
    </source>
</evidence>
<reference evidence="5" key="1">
    <citation type="journal article" date="2017" name="Genome Biol.">
        <title>Comparative genomics reveals high biological diversity and specific adaptations in the industrially and medically important fungal genus Aspergillus.</title>
        <authorList>
            <person name="de Vries R.P."/>
            <person name="Riley R."/>
            <person name="Wiebenga A."/>
            <person name="Aguilar-Osorio G."/>
            <person name="Amillis S."/>
            <person name="Uchima C.A."/>
            <person name="Anderluh G."/>
            <person name="Asadollahi M."/>
            <person name="Askin M."/>
            <person name="Barry K."/>
            <person name="Battaglia E."/>
            <person name="Bayram O."/>
            <person name="Benocci T."/>
            <person name="Braus-Stromeyer S.A."/>
            <person name="Caldana C."/>
            <person name="Canovas D."/>
            <person name="Cerqueira G.C."/>
            <person name="Chen F."/>
            <person name="Chen W."/>
            <person name="Choi C."/>
            <person name="Clum A."/>
            <person name="Dos Santos R.A."/>
            <person name="Damasio A.R."/>
            <person name="Diallinas G."/>
            <person name="Emri T."/>
            <person name="Fekete E."/>
            <person name="Flipphi M."/>
            <person name="Freyberg S."/>
            <person name="Gallo A."/>
            <person name="Gournas C."/>
            <person name="Habgood R."/>
            <person name="Hainaut M."/>
            <person name="Harispe M.L."/>
            <person name="Henrissat B."/>
            <person name="Hilden K.S."/>
            <person name="Hope R."/>
            <person name="Hossain A."/>
            <person name="Karabika E."/>
            <person name="Karaffa L."/>
            <person name="Karanyi Z."/>
            <person name="Krasevec N."/>
            <person name="Kuo A."/>
            <person name="Kusch H."/>
            <person name="LaButti K."/>
            <person name="Lagendijk E.L."/>
            <person name="Lapidus A."/>
            <person name="Levasseur A."/>
            <person name="Lindquist E."/>
            <person name="Lipzen A."/>
            <person name="Logrieco A.F."/>
            <person name="MacCabe A."/>
            <person name="Maekelae M.R."/>
            <person name="Malavazi I."/>
            <person name="Melin P."/>
            <person name="Meyer V."/>
            <person name="Mielnichuk N."/>
            <person name="Miskei M."/>
            <person name="Molnar A.P."/>
            <person name="Mule G."/>
            <person name="Ngan C.Y."/>
            <person name="Orejas M."/>
            <person name="Orosz E."/>
            <person name="Ouedraogo J.P."/>
            <person name="Overkamp K.M."/>
            <person name="Park H.-S."/>
            <person name="Perrone G."/>
            <person name="Piumi F."/>
            <person name="Punt P.J."/>
            <person name="Ram A.F."/>
            <person name="Ramon A."/>
            <person name="Rauscher S."/>
            <person name="Record E."/>
            <person name="Riano-Pachon D.M."/>
            <person name="Robert V."/>
            <person name="Roehrig J."/>
            <person name="Ruller R."/>
            <person name="Salamov A."/>
            <person name="Salih N.S."/>
            <person name="Samson R.A."/>
            <person name="Sandor E."/>
            <person name="Sanguinetti M."/>
            <person name="Schuetze T."/>
            <person name="Sepcic K."/>
            <person name="Shelest E."/>
            <person name="Sherlock G."/>
            <person name="Sophianopoulou V."/>
            <person name="Squina F.M."/>
            <person name="Sun H."/>
            <person name="Susca A."/>
            <person name="Todd R.B."/>
            <person name="Tsang A."/>
            <person name="Unkles S.E."/>
            <person name="van de Wiele N."/>
            <person name="van Rossen-Uffink D."/>
            <person name="Oliveira J.V."/>
            <person name="Vesth T.C."/>
            <person name="Visser J."/>
            <person name="Yu J.-H."/>
            <person name="Zhou M."/>
            <person name="Andersen M.R."/>
            <person name="Archer D.B."/>
            <person name="Baker S.E."/>
            <person name="Benoit I."/>
            <person name="Brakhage A.A."/>
            <person name="Braus G.H."/>
            <person name="Fischer R."/>
            <person name="Frisvad J.C."/>
            <person name="Goldman G.H."/>
            <person name="Houbraken J."/>
            <person name="Oakley B."/>
            <person name="Pocsi I."/>
            <person name="Scazzocchio C."/>
            <person name="Seiboth B."/>
            <person name="vanKuyk P.A."/>
            <person name="Wortman J."/>
            <person name="Dyer P.S."/>
            <person name="Grigoriev I.V."/>
        </authorList>
    </citation>
    <scope>NUCLEOTIDE SEQUENCE [LARGE SCALE GENOMIC DNA]</scope>
    <source>
        <strain evidence="5">DTO 134E9</strain>
    </source>
</reference>
<feature type="repeat" description="ANK" evidence="3">
    <location>
        <begin position="82"/>
        <end position="114"/>
    </location>
</feature>
<dbReference type="Proteomes" id="UP000184383">
    <property type="component" value="Unassembled WGS sequence"/>
</dbReference>
<dbReference type="PANTHER" id="PTHR24198:SF165">
    <property type="entry name" value="ANKYRIN REPEAT-CONTAINING PROTEIN-RELATED"/>
    <property type="match status" value="1"/>
</dbReference>
<keyword evidence="1" id="KW-0677">Repeat</keyword>
<dbReference type="SMART" id="SM00248">
    <property type="entry name" value="ANK"/>
    <property type="match status" value="8"/>
</dbReference>
<dbReference type="STRING" id="1073089.A0A1L9RPY9"/>
<dbReference type="OrthoDB" id="366390at2759"/>
<dbReference type="PANTHER" id="PTHR24198">
    <property type="entry name" value="ANKYRIN REPEAT AND PROTEIN KINASE DOMAIN-CONTAINING PROTEIN"/>
    <property type="match status" value="1"/>
</dbReference>
<evidence type="ECO:0000313" key="4">
    <source>
        <dbReference type="EMBL" id="OJJ36999.1"/>
    </source>
</evidence>
<dbReference type="GeneID" id="63750771"/>
<sequence length="339" mass="37519">MSLHESTPGFSNHSILLAVAKDRPVNQLELLLDHDAELNINDIKDEQNRDLLYYAALGNSEENVRYLLERGMKPAAQPTDQPSVSPLFPAVNSGNAAIVNLLLDHGANPEIRAADTEDDEYTREVETPLAVAVKAEHYDLMELLFKRGVDPHKEINATSLALCWAAYNCNIALVTRFLDMGFDVNSTAPIVWYIRSSVLSIAVNRGAKTKSADAEALIKLLLERGADVNSPTGYNEMAPLAYATDSHWEAAAKILLENGANPKQMDGDGMTAFWRAAEQNQVGIMKLFLDHAVKEEWKGDYTRAAVSGAELYEAHDVLKLLKEHLERYPIQHSECCGCE</sequence>
<dbReference type="PROSITE" id="PS50088">
    <property type="entry name" value="ANK_REPEAT"/>
    <property type="match status" value="1"/>
</dbReference>
<dbReference type="Pfam" id="PF12796">
    <property type="entry name" value="Ank_2"/>
    <property type="match status" value="2"/>
</dbReference>
<dbReference type="SUPFAM" id="SSF48403">
    <property type="entry name" value="Ankyrin repeat"/>
    <property type="match status" value="1"/>
</dbReference>
<dbReference type="InterPro" id="IPR036770">
    <property type="entry name" value="Ankyrin_rpt-contain_sf"/>
</dbReference>
<evidence type="ECO:0000256" key="3">
    <source>
        <dbReference type="PROSITE-ProRule" id="PRU00023"/>
    </source>
</evidence>
<accession>A0A1L9RPY9</accession>
<dbReference type="Gene3D" id="1.25.40.20">
    <property type="entry name" value="Ankyrin repeat-containing domain"/>
    <property type="match status" value="2"/>
</dbReference>
<organism evidence="4 5">
    <name type="scientific">Aspergillus wentii DTO 134E9</name>
    <dbReference type="NCBI Taxonomy" id="1073089"/>
    <lineage>
        <taxon>Eukaryota</taxon>
        <taxon>Fungi</taxon>
        <taxon>Dikarya</taxon>
        <taxon>Ascomycota</taxon>
        <taxon>Pezizomycotina</taxon>
        <taxon>Eurotiomycetes</taxon>
        <taxon>Eurotiomycetidae</taxon>
        <taxon>Eurotiales</taxon>
        <taxon>Aspergillaceae</taxon>
        <taxon>Aspergillus</taxon>
        <taxon>Aspergillus subgen. Cremei</taxon>
    </lineage>
</organism>
<evidence type="ECO:0000313" key="5">
    <source>
        <dbReference type="Proteomes" id="UP000184383"/>
    </source>
</evidence>
<keyword evidence="5" id="KW-1185">Reference proteome</keyword>
<dbReference type="RefSeq" id="XP_040690675.1">
    <property type="nucleotide sequence ID" value="XM_040834923.1"/>
</dbReference>
<keyword evidence="2 3" id="KW-0040">ANK repeat</keyword>